<dbReference type="PANTHER" id="PTHR23077">
    <property type="entry name" value="AAA-FAMILY ATPASE"/>
    <property type="match status" value="1"/>
</dbReference>
<dbReference type="Gene3D" id="3.40.50.300">
    <property type="entry name" value="P-loop containing nucleotide triphosphate hydrolases"/>
    <property type="match status" value="1"/>
</dbReference>
<dbReference type="EMBL" id="SGPM01000240">
    <property type="protein sequence ID" value="THH27581.1"/>
    <property type="molecule type" value="Genomic_DNA"/>
</dbReference>
<feature type="domain" description="AAA+ ATPase" evidence="1">
    <location>
        <begin position="207"/>
        <end position="330"/>
    </location>
</feature>
<sequence length="457" mass="51334">MSACNFSSVLSSQFSSSLSNPELNIIKHLKSIHGPRYQVISTTVPDKLAFPLTAYLESIGSCPHMVPEESYSTFIFDSAKDKQSLSPHLIAGIAQFTYTGTFFRVYLASWTVDFNPFHFYGLVYESSSDELGCKLALEVYRYSDVLREGIWVYDDGSWTRDKSLQDAVQATRWDNIVLTDQFKENLQRDTKTFFESEDVYNSLGMTWKRGILLLGPPGNGKTESIKALLNGFRHEALYVKSFSSPCGPEFGIKTIFDHARRYAPCLLILEDLDSMVTPLVRSYLLNELDGLAQNSGILTVATTNHPERIEDAILNRPSRFDVKYEFGLPSLELRKRFAQKWIDKVQNLGAAAADAHGSVLGHREEGRIAEDVARRTEGWSFAFLKELFISYLLRLAHDSSLRKLKLNGKATEAILTSEEVLINQIERLSSQITKLKVADGAENGQTVGNLDGEKPQI</sequence>
<dbReference type="InterPro" id="IPR050168">
    <property type="entry name" value="AAA_ATPase_domain"/>
</dbReference>
<dbReference type="GO" id="GO:0016887">
    <property type="term" value="F:ATP hydrolysis activity"/>
    <property type="evidence" value="ECO:0007669"/>
    <property type="project" value="InterPro"/>
</dbReference>
<gene>
    <name evidence="2" type="ORF">EUX98_g6602</name>
</gene>
<reference evidence="2 3" key="1">
    <citation type="submission" date="2019-02" db="EMBL/GenBank/DDBJ databases">
        <title>Genome sequencing of the rare red list fungi Antrodiella citrinella (Flaviporus citrinellus).</title>
        <authorList>
            <person name="Buettner E."/>
            <person name="Kellner H."/>
        </authorList>
    </citation>
    <scope>NUCLEOTIDE SEQUENCE [LARGE SCALE GENOMIC DNA]</scope>
    <source>
        <strain evidence="2 3">DSM 108506</strain>
    </source>
</reference>
<name>A0A4S4MR42_9APHY</name>
<dbReference type="GO" id="GO:0005524">
    <property type="term" value="F:ATP binding"/>
    <property type="evidence" value="ECO:0007669"/>
    <property type="project" value="InterPro"/>
</dbReference>
<dbReference type="CDD" id="cd19481">
    <property type="entry name" value="RecA-like_protease"/>
    <property type="match status" value="1"/>
</dbReference>
<dbReference type="Pfam" id="PF00004">
    <property type="entry name" value="AAA"/>
    <property type="match status" value="1"/>
</dbReference>
<accession>A0A4S4MR42</accession>
<dbReference type="OrthoDB" id="2115716at2759"/>
<dbReference type="SUPFAM" id="SSF52540">
    <property type="entry name" value="P-loop containing nucleoside triphosphate hydrolases"/>
    <property type="match status" value="1"/>
</dbReference>
<dbReference type="InterPro" id="IPR003593">
    <property type="entry name" value="AAA+_ATPase"/>
</dbReference>
<organism evidence="2 3">
    <name type="scientific">Antrodiella citrinella</name>
    <dbReference type="NCBI Taxonomy" id="2447956"/>
    <lineage>
        <taxon>Eukaryota</taxon>
        <taxon>Fungi</taxon>
        <taxon>Dikarya</taxon>
        <taxon>Basidiomycota</taxon>
        <taxon>Agaricomycotina</taxon>
        <taxon>Agaricomycetes</taxon>
        <taxon>Polyporales</taxon>
        <taxon>Steccherinaceae</taxon>
        <taxon>Antrodiella</taxon>
    </lineage>
</organism>
<dbReference type="PANTHER" id="PTHR23077:SF132">
    <property type="entry name" value="ATP-DEPENDENT ZN PROTEASE"/>
    <property type="match status" value="1"/>
</dbReference>
<proteinExistence type="predicted"/>
<dbReference type="GO" id="GO:0003723">
    <property type="term" value="F:RNA binding"/>
    <property type="evidence" value="ECO:0007669"/>
    <property type="project" value="TreeGrafter"/>
</dbReference>
<protein>
    <recommendedName>
        <fullName evidence="1">AAA+ ATPase domain-containing protein</fullName>
    </recommendedName>
</protein>
<dbReference type="GO" id="GO:1990275">
    <property type="term" value="F:preribosome binding"/>
    <property type="evidence" value="ECO:0007669"/>
    <property type="project" value="TreeGrafter"/>
</dbReference>
<evidence type="ECO:0000313" key="3">
    <source>
        <dbReference type="Proteomes" id="UP000308730"/>
    </source>
</evidence>
<keyword evidence="3" id="KW-1185">Reference proteome</keyword>
<dbReference type="GO" id="GO:0005634">
    <property type="term" value="C:nucleus"/>
    <property type="evidence" value="ECO:0007669"/>
    <property type="project" value="TreeGrafter"/>
</dbReference>
<dbReference type="Proteomes" id="UP000308730">
    <property type="component" value="Unassembled WGS sequence"/>
</dbReference>
<evidence type="ECO:0000313" key="2">
    <source>
        <dbReference type="EMBL" id="THH27581.1"/>
    </source>
</evidence>
<dbReference type="InterPro" id="IPR003959">
    <property type="entry name" value="ATPase_AAA_core"/>
</dbReference>
<dbReference type="AlphaFoldDB" id="A0A4S4MR42"/>
<dbReference type="SMART" id="SM00382">
    <property type="entry name" value="AAA"/>
    <property type="match status" value="1"/>
</dbReference>
<dbReference type="InterPro" id="IPR027417">
    <property type="entry name" value="P-loop_NTPase"/>
</dbReference>
<dbReference type="GO" id="GO:0042254">
    <property type="term" value="P:ribosome biogenesis"/>
    <property type="evidence" value="ECO:0007669"/>
    <property type="project" value="TreeGrafter"/>
</dbReference>
<comment type="caution">
    <text evidence="2">The sequence shown here is derived from an EMBL/GenBank/DDBJ whole genome shotgun (WGS) entry which is preliminary data.</text>
</comment>
<evidence type="ECO:0000259" key="1">
    <source>
        <dbReference type="SMART" id="SM00382"/>
    </source>
</evidence>